<feature type="transmembrane region" description="Helical" evidence="1">
    <location>
        <begin position="65"/>
        <end position="87"/>
    </location>
</feature>
<feature type="transmembrane region" description="Helical" evidence="1">
    <location>
        <begin position="99"/>
        <end position="120"/>
    </location>
</feature>
<feature type="transmembrane region" description="Helical" evidence="1">
    <location>
        <begin position="126"/>
        <end position="145"/>
    </location>
</feature>
<gene>
    <name evidence="3" type="ORF">CK203_045610</name>
    <name evidence="2" type="ORF">CK203_115760</name>
</gene>
<protein>
    <submittedName>
        <fullName evidence="3">Uncharacterized protein</fullName>
    </submittedName>
</protein>
<accession>A0A438HQB7</accession>
<reference evidence="3 4" key="1">
    <citation type="journal article" date="2018" name="PLoS Genet.">
        <title>Population sequencing reveals clonal diversity and ancestral inbreeding in the grapevine cultivar Chardonnay.</title>
        <authorList>
            <person name="Roach M.J."/>
            <person name="Johnson D.L."/>
            <person name="Bohlmann J."/>
            <person name="van Vuuren H.J."/>
            <person name="Jones S.J."/>
            <person name="Pretorius I.S."/>
            <person name="Schmidt S.A."/>
            <person name="Borneman A.R."/>
        </authorList>
    </citation>
    <scope>NUCLEOTIDE SEQUENCE [LARGE SCALE GENOMIC DNA]</scope>
    <source>
        <strain evidence="4">cv. Chardonnay</strain>
        <strain evidence="3">I10V1</strain>
        <tissue evidence="3">Leaf</tissue>
    </source>
</reference>
<comment type="caution">
    <text evidence="3">The sequence shown here is derived from an EMBL/GenBank/DDBJ whole genome shotgun (WGS) entry which is preliminary data.</text>
</comment>
<evidence type="ECO:0000256" key="1">
    <source>
        <dbReference type="SAM" id="Phobius"/>
    </source>
</evidence>
<dbReference type="EMBL" id="QGNW01001685">
    <property type="protein sequence ID" value="RVW33261.1"/>
    <property type="molecule type" value="Genomic_DNA"/>
</dbReference>
<name>A0A438HQB7_VITVI</name>
<keyword evidence="1" id="KW-0472">Membrane</keyword>
<evidence type="ECO:0000313" key="2">
    <source>
        <dbReference type="EMBL" id="RVW33261.1"/>
    </source>
</evidence>
<dbReference type="EMBL" id="QGNW01000192">
    <property type="protein sequence ID" value="RVW86600.1"/>
    <property type="molecule type" value="Genomic_DNA"/>
</dbReference>
<keyword evidence="1" id="KW-0812">Transmembrane</keyword>
<evidence type="ECO:0000313" key="4">
    <source>
        <dbReference type="Proteomes" id="UP000288805"/>
    </source>
</evidence>
<dbReference type="PANTHER" id="PTHR34115:SF5">
    <property type="entry name" value="PROTEIN, PUTATIVE-RELATED"/>
    <property type="match status" value="1"/>
</dbReference>
<dbReference type="InterPro" id="IPR053258">
    <property type="entry name" value="Ca-permeable_cation_channel"/>
</dbReference>
<organism evidence="3 4">
    <name type="scientific">Vitis vinifera</name>
    <name type="common">Grape</name>
    <dbReference type="NCBI Taxonomy" id="29760"/>
    <lineage>
        <taxon>Eukaryota</taxon>
        <taxon>Viridiplantae</taxon>
        <taxon>Streptophyta</taxon>
        <taxon>Embryophyta</taxon>
        <taxon>Tracheophyta</taxon>
        <taxon>Spermatophyta</taxon>
        <taxon>Magnoliopsida</taxon>
        <taxon>eudicotyledons</taxon>
        <taxon>Gunneridae</taxon>
        <taxon>Pentapetalae</taxon>
        <taxon>rosids</taxon>
        <taxon>Vitales</taxon>
        <taxon>Vitaceae</taxon>
        <taxon>Viteae</taxon>
        <taxon>Vitis</taxon>
    </lineage>
</organism>
<keyword evidence="1" id="KW-1133">Transmembrane helix</keyword>
<sequence>MFIDHATVINILGIDSLQQHNHNHISSTSRNSILPLLSLILPLPLDLINLKFQKEADSVFYAHPITIKVAITGLLVFALAFGIDFTFHSSHLSPTCAALLRTTMVFSGYLSLASLASLLFPDACRPLIYLMYVLLSLSNYLYRLIRKWCEGMMHKLQTLSTGMTRTPCFPIANMDYYYTSQIEVHVDPQVPEV</sequence>
<evidence type="ECO:0000313" key="3">
    <source>
        <dbReference type="EMBL" id="RVW86600.1"/>
    </source>
</evidence>
<dbReference type="Proteomes" id="UP000288805">
    <property type="component" value="Unassembled WGS sequence"/>
</dbReference>
<dbReference type="PANTHER" id="PTHR34115">
    <property type="entry name" value="PROTEIN, PUTATIVE-RELATED"/>
    <property type="match status" value="1"/>
</dbReference>
<proteinExistence type="predicted"/>
<dbReference type="AlphaFoldDB" id="A0A438HQB7"/>
<dbReference type="OrthoDB" id="10298315at2759"/>